<feature type="region of interest" description="Disordered" evidence="2">
    <location>
        <begin position="325"/>
        <end position="348"/>
    </location>
</feature>
<name>A0AAD1Y0E8_EUPCR</name>
<evidence type="ECO:0000313" key="3">
    <source>
        <dbReference type="EMBL" id="CAI2382470.1"/>
    </source>
</evidence>
<feature type="coiled-coil region" evidence="1">
    <location>
        <begin position="189"/>
        <end position="290"/>
    </location>
</feature>
<evidence type="ECO:0000256" key="2">
    <source>
        <dbReference type="SAM" id="MobiDB-lite"/>
    </source>
</evidence>
<proteinExistence type="predicted"/>
<keyword evidence="1" id="KW-0175">Coiled coil</keyword>
<dbReference type="Proteomes" id="UP001295684">
    <property type="component" value="Unassembled WGS sequence"/>
</dbReference>
<keyword evidence="4" id="KW-1185">Reference proteome</keyword>
<dbReference type="AlphaFoldDB" id="A0AAD1Y0E8"/>
<protein>
    <submittedName>
        <fullName evidence="3">Uncharacterized protein</fullName>
    </submittedName>
</protein>
<organism evidence="3 4">
    <name type="scientific">Euplotes crassus</name>
    <dbReference type="NCBI Taxonomy" id="5936"/>
    <lineage>
        <taxon>Eukaryota</taxon>
        <taxon>Sar</taxon>
        <taxon>Alveolata</taxon>
        <taxon>Ciliophora</taxon>
        <taxon>Intramacronucleata</taxon>
        <taxon>Spirotrichea</taxon>
        <taxon>Hypotrichia</taxon>
        <taxon>Euplotida</taxon>
        <taxon>Euplotidae</taxon>
        <taxon>Moneuplotes</taxon>
    </lineage>
</organism>
<sequence>MNLPLCKTIGCRSQVTNFIRPTGDNGWEDNMLACSECSDRYYKDNRVTRIPTLQAILEDFELSEYVLEQIDRFRQYHNPGGMWEAFIPHFKTFKRDLNSLKEDYENAKRNEDLQKYCSISIETKELLNMIFESNLYKQFNKQKMYRTFANMKDGVEQECYISFSWAEKKQQEIREMIENSEYKKIYKELMECRQTIRTLKSNIEKQKEIIKKQIKDLKESDCRIELQNADLEIMLKKIEKLENSKKEENKELKQIIEDLEEANKQNTNTIGDQNNCIKILEEKLEECENSLSLKDDGMEGAIVPYCSRVTIKQRNSMCLAEDFNTDPVEERKENERTKQDLTSSSQTSLNQKVTDLLEDCGVYDEGEKQIQFDQKAKLTLDLKNANHLEFVNKIDIRIPDCRSINIESIPEGDKAVKTFLNLYFPNKIEEFSFNCNSESNDCLSFYMNELKILSPKVDKKLWIYNFEVSQRQMATLLSANKHKREFGFNYCQLALSSVPDFRGALQESELEVLGLSGCGGSDRGDWENNPSHFENLVKGLAKEEEFKSNLTAIWLHYCGMEKSQVEEILKRYGFGEVLIYGCY</sequence>
<comment type="caution">
    <text evidence="3">The sequence shown here is derived from an EMBL/GenBank/DDBJ whole genome shotgun (WGS) entry which is preliminary data.</text>
</comment>
<evidence type="ECO:0000256" key="1">
    <source>
        <dbReference type="SAM" id="Coils"/>
    </source>
</evidence>
<dbReference type="EMBL" id="CAMPGE010024647">
    <property type="protein sequence ID" value="CAI2382470.1"/>
    <property type="molecule type" value="Genomic_DNA"/>
</dbReference>
<reference evidence="3" key="1">
    <citation type="submission" date="2023-07" db="EMBL/GenBank/DDBJ databases">
        <authorList>
            <consortium name="AG Swart"/>
            <person name="Singh M."/>
            <person name="Singh A."/>
            <person name="Seah K."/>
            <person name="Emmerich C."/>
        </authorList>
    </citation>
    <scope>NUCLEOTIDE SEQUENCE</scope>
    <source>
        <strain evidence="3">DP1</strain>
    </source>
</reference>
<feature type="compositionally biased region" description="Basic and acidic residues" evidence="2">
    <location>
        <begin position="328"/>
        <end position="339"/>
    </location>
</feature>
<evidence type="ECO:0000313" key="4">
    <source>
        <dbReference type="Proteomes" id="UP001295684"/>
    </source>
</evidence>
<gene>
    <name evidence="3" type="ORF">ECRASSUSDP1_LOCUS23943</name>
</gene>
<accession>A0AAD1Y0E8</accession>